<evidence type="ECO:0000313" key="5">
    <source>
        <dbReference type="Proteomes" id="UP000076552"/>
    </source>
</evidence>
<dbReference type="SUPFAM" id="SSF53901">
    <property type="entry name" value="Thiolase-like"/>
    <property type="match status" value="1"/>
</dbReference>
<dbReference type="EMBL" id="LFIV01000187">
    <property type="protein sequence ID" value="KZL66153.1"/>
    <property type="molecule type" value="Genomic_DNA"/>
</dbReference>
<dbReference type="InterPro" id="IPR020841">
    <property type="entry name" value="PKS_Beta-ketoAc_synthase_dom"/>
</dbReference>
<evidence type="ECO:0000259" key="3">
    <source>
        <dbReference type="PROSITE" id="PS52004"/>
    </source>
</evidence>
<dbReference type="Pfam" id="PF00109">
    <property type="entry name" value="ketoacyl-synt"/>
    <property type="match status" value="1"/>
</dbReference>
<proteinExistence type="predicted"/>
<keyword evidence="1" id="KW-0596">Phosphopantetheine</keyword>
<feature type="domain" description="Ketosynthase family 3 (KS3)" evidence="3">
    <location>
        <begin position="44"/>
        <end position="217"/>
    </location>
</feature>
<dbReference type="GO" id="GO:0006633">
    <property type="term" value="P:fatty acid biosynthetic process"/>
    <property type="evidence" value="ECO:0007669"/>
    <property type="project" value="TreeGrafter"/>
</dbReference>
<keyword evidence="5" id="KW-1185">Reference proteome</keyword>
<dbReference type="PANTHER" id="PTHR43775">
    <property type="entry name" value="FATTY ACID SYNTHASE"/>
    <property type="match status" value="1"/>
</dbReference>
<protein>
    <submittedName>
        <fullName evidence="4">Polyketide synthase</fullName>
    </submittedName>
</protein>
<dbReference type="STRING" id="708197.A0A161W4I9"/>
<dbReference type="PANTHER" id="PTHR43775:SF37">
    <property type="entry name" value="SI:DKEY-61P9.11"/>
    <property type="match status" value="1"/>
</dbReference>
<organism evidence="4 5">
    <name type="scientific">Colletotrichum tofieldiae</name>
    <dbReference type="NCBI Taxonomy" id="708197"/>
    <lineage>
        <taxon>Eukaryota</taxon>
        <taxon>Fungi</taxon>
        <taxon>Dikarya</taxon>
        <taxon>Ascomycota</taxon>
        <taxon>Pezizomycotina</taxon>
        <taxon>Sordariomycetes</taxon>
        <taxon>Hypocreomycetidae</taxon>
        <taxon>Glomerellales</taxon>
        <taxon>Glomerellaceae</taxon>
        <taxon>Colletotrichum</taxon>
        <taxon>Colletotrichum spaethianum species complex</taxon>
    </lineage>
</organism>
<gene>
    <name evidence="4" type="ORF">CT0861_03003</name>
</gene>
<sequence length="217" mass="24660">MTQGLSAVDSVLPPHASVKVYGVGPSLHIPTLCAYLESKGKRNSGRIAIVGISGRYPRSRDLEEFWEKICKGKALHTELYDLSYITDGRFPQIPLDRFSLDDYYNAINSTFTTNTKYRYFLDNPGLFNIRFFNLSPRKAIKVDPAHQLFLLTVFKALKTTGYSRRPHTKTEACQFATFVGQIANDWAKIFRLRGSNAFSLTGNQRSFAASRVNYHFK</sequence>
<dbReference type="Gene3D" id="3.40.47.10">
    <property type="match status" value="1"/>
</dbReference>
<reference evidence="4 5" key="1">
    <citation type="submission" date="2015-06" db="EMBL/GenBank/DDBJ databases">
        <title>Survival trade-offs in plant roots during colonization by closely related pathogenic and mutualistic fungi.</title>
        <authorList>
            <person name="Hacquard S."/>
            <person name="Kracher B."/>
            <person name="Hiruma K."/>
            <person name="Weinman A."/>
            <person name="Muench P."/>
            <person name="Garrido Oter R."/>
            <person name="Ver Loren van Themaat E."/>
            <person name="Dallerey J.-F."/>
            <person name="Damm U."/>
            <person name="Henrissat B."/>
            <person name="Lespinet O."/>
            <person name="Thon M."/>
            <person name="Kemen E."/>
            <person name="McHardy A.C."/>
            <person name="Schulze-Lefert P."/>
            <person name="O'Connell R.J."/>
        </authorList>
    </citation>
    <scope>NUCLEOTIDE SEQUENCE [LARGE SCALE GENOMIC DNA]</scope>
    <source>
        <strain evidence="4 5">0861</strain>
    </source>
</reference>
<dbReference type="InterPro" id="IPR050091">
    <property type="entry name" value="PKS_NRPS_Biosynth_Enz"/>
</dbReference>
<dbReference type="Proteomes" id="UP000076552">
    <property type="component" value="Unassembled WGS sequence"/>
</dbReference>
<keyword evidence="2" id="KW-0597">Phosphoprotein</keyword>
<dbReference type="GO" id="GO:0044550">
    <property type="term" value="P:secondary metabolite biosynthetic process"/>
    <property type="evidence" value="ECO:0007669"/>
    <property type="project" value="TreeGrafter"/>
</dbReference>
<evidence type="ECO:0000256" key="1">
    <source>
        <dbReference type="ARBA" id="ARBA00022450"/>
    </source>
</evidence>
<dbReference type="GO" id="GO:0004312">
    <property type="term" value="F:fatty acid synthase activity"/>
    <property type="evidence" value="ECO:0007669"/>
    <property type="project" value="TreeGrafter"/>
</dbReference>
<evidence type="ECO:0000313" key="4">
    <source>
        <dbReference type="EMBL" id="KZL66153.1"/>
    </source>
</evidence>
<evidence type="ECO:0000256" key="2">
    <source>
        <dbReference type="ARBA" id="ARBA00022553"/>
    </source>
</evidence>
<comment type="caution">
    <text evidence="4">The sequence shown here is derived from an EMBL/GenBank/DDBJ whole genome shotgun (WGS) entry which is preliminary data.</text>
</comment>
<accession>A0A161W4I9</accession>
<dbReference type="AlphaFoldDB" id="A0A161W4I9"/>
<name>A0A161W4I9_9PEZI</name>
<dbReference type="InterPro" id="IPR014030">
    <property type="entry name" value="Ketoacyl_synth_N"/>
</dbReference>
<dbReference type="InterPro" id="IPR016039">
    <property type="entry name" value="Thiolase-like"/>
</dbReference>
<dbReference type="PROSITE" id="PS52004">
    <property type="entry name" value="KS3_2"/>
    <property type="match status" value="1"/>
</dbReference>